<feature type="transmembrane region" description="Helical" evidence="1">
    <location>
        <begin position="12"/>
        <end position="37"/>
    </location>
</feature>
<evidence type="ECO:0000256" key="1">
    <source>
        <dbReference type="SAM" id="Phobius"/>
    </source>
</evidence>
<protein>
    <submittedName>
        <fullName evidence="2">Uncharacterized protein</fullName>
    </submittedName>
</protein>
<name>A0A1H4GBM6_9RHOB</name>
<keyword evidence="1" id="KW-1133">Transmembrane helix</keyword>
<organism evidence="2 3">
    <name type="scientific">Rubrimonas cliftonensis</name>
    <dbReference type="NCBI Taxonomy" id="89524"/>
    <lineage>
        <taxon>Bacteria</taxon>
        <taxon>Pseudomonadati</taxon>
        <taxon>Pseudomonadota</taxon>
        <taxon>Alphaproteobacteria</taxon>
        <taxon>Rhodobacterales</taxon>
        <taxon>Paracoccaceae</taxon>
        <taxon>Rubrimonas</taxon>
    </lineage>
</organism>
<reference evidence="2 3" key="1">
    <citation type="submission" date="2016-10" db="EMBL/GenBank/DDBJ databases">
        <authorList>
            <person name="de Groot N.N."/>
        </authorList>
    </citation>
    <scope>NUCLEOTIDE SEQUENCE [LARGE SCALE GENOMIC DNA]</scope>
    <source>
        <strain evidence="2 3">DSM 15345</strain>
    </source>
</reference>
<dbReference type="STRING" id="89524.SAMN05444370_1477"/>
<keyword evidence="3" id="KW-1185">Reference proteome</keyword>
<keyword evidence="1" id="KW-0472">Membrane</keyword>
<dbReference type="Proteomes" id="UP000198703">
    <property type="component" value="Unassembled WGS sequence"/>
</dbReference>
<accession>A0A1H4GBM6</accession>
<evidence type="ECO:0000313" key="3">
    <source>
        <dbReference type="Proteomes" id="UP000198703"/>
    </source>
</evidence>
<dbReference type="RefSeq" id="WP_281243603.1">
    <property type="nucleotide sequence ID" value="NZ_FNQM01000047.1"/>
</dbReference>
<dbReference type="AlphaFoldDB" id="A0A1H4GBM6"/>
<gene>
    <name evidence="2" type="ORF">SAMN05444370_1477</name>
</gene>
<dbReference type="EMBL" id="FNQM01000047">
    <property type="protein sequence ID" value="SEB06681.1"/>
    <property type="molecule type" value="Genomic_DNA"/>
</dbReference>
<keyword evidence="1" id="KW-0812">Transmembrane</keyword>
<proteinExistence type="predicted"/>
<sequence length="41" mass="3888">MGLLSKLVAVKATLMGLGVGVAGGIALAAAAHAAIAIDSRK</sequence>
<evidence type="ECO:0000313" key="2">
    <source>
        <dbReference type="EMBL" id="SEB06681.1"/>
    </source>
</evidence>